<evidence type="ECO:0000313" key="4">
    <source>
        <dbReference type="Proteomes" id="UP001630127"/>
    </source>
</evidence>
<keyword evidence="4" id="KW-1185">Reference proteome</keyword>
<reference evidence="3 4" key="1">
    <citation type="submission" date="2024-11" db="EMBL/GenBank/DDBJ databases">
        <title>A near-complete genome assembly of Cinchona calisaya.</title>
        <authorList>
            <person name="Lian D.C."/>
            <person name="Zhao X.W."/>
            <person name="Wei L."/>
        </authorList>
    </citation>
    <scope>NUCLEOTIDE SEQUENCE [LARGE SCALE GENOMIC DNA]</scope>
    <source>
        <tissue evidence="3">Nenye</tissue>
    </source>
</reference>
<dbReference type="Gene3D" id="1.10.510.10">
    <property type="entry name" value="Transferase(Phosphotransferase) domain 1"/>
    <property type="match status" value="1"/>
</dbReference>
<dbReference type="PROSITE" id="PS50011">
    <property type="entry name" value="PROTEIN_KINASE_DOM"/>
    <property type="match status" value="1"/>
</dbReference>
<dbReference type="Pfam" id="PF00069">
    <property type="entry name" value="Pkinase"/>
    <property type="match status" value="1"/>
</dbReference>
<accession>A0ABD2Y5P0</accession>
<dbReference type="InterPro" id="IPR008271">
    <property type="entry name" value="Ser/Thr_kinase_AS"/>
</dbReference>
<dbReference type="Gene3D" id="3.30.200.20">
    <property type="entry name" value="Phosphorylase Kinase, domain 1"/>
    <property type="match status" value="1"/>
</dbReference>
<dbReference type="AlphaFoldDB" id="A0ABD2Y5P0"/>
<evidence type="ECO:0000259" key="2">
    <source>
        <dbReference type="PROSITE" id="PS50011"/>
    </source>
</evidence>
<evidence type="ECO:0000313" key="3">
    <source>
        <dbReference type="EMBL" id="KAL3501197.1"/>
    </source>
</evidence>
<dbReference type="SMART" id="SM00220">
    <property type="entry name" value="S_TKc"/>
    <property type="match status" value="1"/>
</dbReference>
<feature type="compositionally biased region" description="Basic and acidic residues" evidence="1">
    <location>
        <begin position="257"/>
        <end position="268"/>
    </location>
</feature>
<name>A0ABD2Y5P0_9GENT</name>
<sequence>MEKGMEADFSRMIIKKHLASGAFGSVYKALYDGREVAVKVLDLGDDNTKTTLLHAFMQEFIVWNKLDHPNIAKFIGAKGTSDLRVIPGHGKGRMPRNGCCIVAEYVGGGTLSSYLWKNRIRKLPLNVVIQLALDAARGLCYLHSRKVVHRDVKTDNMLLDNSRRVKIIDFGVSRFEALNPTEMTAQTGTAGYMAPEVLCSSPYDHKCDVFSFGICLWEIYCCARPNSTTSSQPDERLLGRRPQKETRDGRGSTLFRSHGDVKRREYKTSRSPKRLLQFFQAMNGRDIMRYSSCIR</sequence>
<feature type="region of interest" description="Disordered" evidence="1">
    <location>
        <begin position="227"/>
        <end position="268"/>
    </location>
</feature>
<dbReference type="PROSITE" id="PS00108">
    <property type="entry name" value="PROTEIN_KINASE_ST"/>
    <property type="match status" value="1"/>
</dbReference>
<feature type="compositionally biased region" description="Basic and acidic residues" evidence="1">
    <location>
        <begin position="233"/>
        <end position="250"/>
    </location>
</feature>
<dbReference type="CDD" id="cd13999">
    <property type="entry name" value="STKc_MAP3K-like"/>
    <property type="match status" value="1"/>
</dbReference>
<comment type="caution">
    <text evidence="3">The sequence shown here is derived from an EMBL/GenBank/DDBJ whole genome shotgun (WGS) entry which is preliminary data.</text>
</comment>
<dbReference type="InterPro" id="IPR000719">
    <property type="entry name" value="Prot_kinase_dom"/>
</dbReference>
<dbReference type="Proteomes" id="UP001630127">
    <property type="component" value="Unassembled WGS sequence"/>
</dbReference>
<dbReference type="SUPFAM" id="SSF56112">
    <property type="entry name" value="Protein kinase-like (PK-like)"/>
    <property type="match status" value="1"/>
</dbReference>
<evidence type="ECO:0000256" key="1">
    <source>
        <dbReference type="SAM" id="MobiDB-lite"/>
    </source>
</evidence>
<dbReference type="PANTHER" id="PTHR44329">
    <property type="entry name" value="SERINE/THREONINE-PROTEIN KINASE TNNI3K-RELATED"/>
    <property type="match status" value="1"/>
</dbReference>
<organism evidence="3 4">
    <name type="scientific">Cinchona calisaya</name>
    <dbReference type="NCBI Taxonomy" id="153742"/>
    <lineage>
        <taxon>Eukaryota</taxon>
        <taxon>Viridiplantae</taxon>
        <taxon>Streptophyta</taxon>
        <taxon>Embryophyta</taxon>
        <taxon>Tracheophyta</taxon>
        <taxon>Spermatophyta</taxon>
        <taxon>Magnoliopsida</taxon>
        <taxon>eudicotyledons</taxon>
        <taxon>Gunneridae</taxon>
        <taxon>Pentapetalae</taxon>
        <taxon>asterids</taxon>
        <taxon>lamiids</taxon>
        <taxon>Gentianales</taxon>
        <taxon>Rubiaceae</taxon>
        <taxon>Cinchonoideae</taxon>
        <taxon>Cinchoneae</taxon>
        <taxon>Cinchona</taxon>
    </lineage>
</organism>
<dbReference type="InterPro" id="IPR051681">
    <property type="entry name" value="Ser/Thr_Kinases-Pseudokinases"/>
</dbReference>
<proteinExistence type="predicted"/>
<feature type="domain" description="Protein kinase" evidence="2">
    <location>
        <begin position="12"/>
        <end position="295"/>
    </location>
</feature>
<gene>
    <name evidence="3" type="ORF">ACH5RR_035646</name>
</gene>
<dbReference type="InterPro" id="IPR011009">
    <property type="entry name" value="Kinase-like_dom_sf"/>
</dbReference>
<dbReference type="PANTHER" id="PTHR44329:SF160">
    <property type="entry name" value="OS05G0577700 PROTEIN"/>
    <property type="match status" value="1"/>
</dbReference>
<dbReference type="EMBL" id="JBJUIK010000015">
    <property type="protein sequence ID" value="KAL3501197.1"/>
    <property type="molecule type" value="Genomic_DNA"/>
</dbReference>
<protein>
    <recommendedName>
        <fullName evidence="2">Protein kinase domain-containing protein</fullName>
    </recommendedName>
</protein>